<reference evidence="2" key="1">
    <citation type="submission" date="2023-07" db="EMBL/GenBank/DDBJ databases">
        <title>Sorghum-associated microbial communities from plants grown in Nebraska, USA.</title>
        <authorList>
            <person name="Schachtman D."/>
        </authorList>
    </citation>
    <scope>NUCLEOTIDE SEQUENCE</scope>
    <source>
        <strain evidence="2">DS2360</strain>
    </source>
</reference>
<feature type="transmembrane region" description="Helical" evidence="1">
    <location>
        <begin position="275"/>
        <end position="292"/>
    </location>
</feature>
<sequence>MNKYISAGFIFFIFLLIYYLGSFTRIPFADAIGFVLPVEQGDFETTATATTHFLYVNTAIFIKNITGINAIEASRFLIITSGALTVSVIYLTVKSITKLEWASVAAAFIFGFSFTFWKNAEIVEVYTYNSLWLSLFFFSLVKSFAEQKKLHIPLAGFFFAISLWVHIQNILLIPAFILFLYYFRKETKYVYSSLLIFLLIFGSITVLNVSQGLSLSSPYFSERGEWLSNSFKKTFVQYLQDLVKSVVYIIYNFNVFTLLGIAGIYFLYRTNKKMFFVFFTASLCVYGFATFYAVTDNYVFFIPFNMIFALSIGYGLSQAQYPWVKKWSWVCIFIPLFYVLSLQIVSSTEKGQDFGNYKKYKGGLEYYMYPWMNNNVGILEFTIDKKVAPDIMFWMTEEAEIYIKLLKSKGFTEKEIRKL</sequence>
<dbReference type="EMBL" id="JAVDQY010000003">
    <property type="protein sequence ID" value="MDR6527178.1"/>
    <property type="molecule type" value="Genomic_DNA"/>
</dbReference>
<feature type="transmembrane region" description="Helical" evidence="1">
    <location>
        <begin position="99"/>
        <end position="117"/>
    </location>
</feature>
<evidence type="ECO:0008006" key="4">
    <source>
        <dbReference type="Google" id="ProtNLM"/>
    </source>
</evidence>
<name>A0AAE4C335_9FLAO</name>
<feature type="transmembrane region" description="Helical" evidence="1">
    <location>
        <begin position="328"/>
        <end position="346"/>
    </location>
</feature>
<dbReference type="Proteomes" id="UP001184861">
    <property type="component" value="Unassembled WGS sequence"/>
</dbReference>
<dbReference type="Pfam" id="PF11028">
    <property type="entry name" value="TMEM260-like"/>
    <property type="match status" value="1"/>
</dbReference>
<feature type="transmembrane region" description="Helical" evidence="1">
    <location>
        <begin position="157"/>
        <end position="182"/>
    </location>
</feature>
<keyword evidence="1" id="KW-0812">Transmembrane</keyword>
<proteinExistence type="predicted"/>
<evidence type="ECO:0000313" key="2">
    <source>
        <dbReference type="EMBL" id="MDR6527178.1"/>
    </source>
</evidence>
<keyword evidence="1" id="KW-0472">Membrane</keyword>
<feature type="transmembrane region" description="Helical" evidence="1">
    <location>
        <begin position="7"/>
        <end position="26"/>
    </location>
</feature>
<dbReference type="AlphaFoldDB" id="A0AAE4C335"/>
<organism evidence="2 3">
    <name type="scientific">Chryseobacterium rhizosphaerae</name>
    <dbReference type="NCBI Taxonomy" id="395937"/>
    <lineage>
        <taxon>Bacteria</taxon>
        <taxon>Pseudomonadati</taxon>
        <taxon>Bacteroidota</taxon>
        <taxon>Flavobacteriia</taxon>
        <taxon>Flavobacteriales</taxon>
        <taxon>Weeksellaceae</taxon>
        <taxon>Chryseobacterium group</taxon>
        <taxon>Chryseobacterium</taxon>
    </lineage>
</organism>
<feature type="transmembrane region" description="Helical" evidence="1">
    <location>
        <begin position="46"/>
        <end position="62"/>
    </location>
</feature>
<feature type="transmembrane region" description="Helical" evidence="1">
    <location>
        <begin position="248"/>
        <end position="268"/>
    </location>
</feature>
<keyword evidence="1" id="KW-1133">Transmembrane helix</keyword>
<feature type="transmembrane region" description="Helical" evidence="1">
    <location>
        <begin position="189"/>
        <end position="209"/>
    </location>
</feature>
<dbReference type="RefSeq" id="WP_284460884.1">
    <property type="nucleotide sequence ID" value="NZ_JAVDQY010000003.1"/>
</dbReference>
<protein>
    <recommendedName>
        <fullName evidence="4">DUF2723 domain-containing protein</fullName>
    </recommendedName>
</protein>
<evidence type="ECO:0000313" key="3">
    <source>
        <dbReference type="Proteomes" id="UP001184861"/>
    </source>
</evidence>
<feature type="transmembrane region" description="Helical" evidence="1">
    <location>
        <begin position="126"/>
        <end position="145"/>
    </location>
</feature>
<feature type="transmembrane region" description="Helical" evidence="1">
    <location>
        <begin position="298"/>
        <end position="316"/>
    </location>
</feature>
<gene>
    <name evidence="2" type="ORF">J2787_002570</name>
</gene>
<evidence type="ECO:0000256" key="1">
    <source>
        <dbReference type="SAM" id="Phobius"/>
    </source>
</evidence>
<accession>A0AAE4C335</accession>
<dbReference type="InterPro" id="IPR021280">
    <property type="entry name" value="TMEM260-like"/>
</dbReference>
<comment type="caution">
    <text evidence="2">The sequence shown here is derived from an EMBL/GenBank/DDBJ whole genome shotgun (WGS) entry which is preliminary data.</text>
</comment>
<feature type="transmembrane region" description="Helical" evidence="1">
    <location>
        <begin position="74"/>
        <end position="93"/>
    </location>
</feature>